<gene>
    <name evidence="1" type="ORF">CUC53_13520</name>
</gene>
<dbReference type="EMBL" id="PGGC01000123">
    <property type="protein sequence ID" value="PJG58295.1"/>
    <property type="molecule type" value="Genomic_DNA"/>
</dbReference>
<organism evidence="1 2">
    <name type="scientific">Aeromonas cavernicola</name>
    <dbReference type="NCBI Taxonomy" id="1006623"/>
    <lineage>
        <taxon>Bacteria</taxon>
        <taxon>Pseudomonadati</taxon>
        <taxon>Pseudomonadota</taxon>
        <taxon>Gammaproteobacteria</taxon>
        <taxon>Aeromonadales</taxon>
        <taxon>Aeromonadaceae</taxon>
        <taxon>Aeromonas</taxon>
    </lineage>
</organism>
<dbReference type="PANTHER" id="PTHR43169">
    <property type="entry name" value="EXSB FAMILY PROTEIN"/>
    <property type="match status" value="1"/>
</dbReference>
<dbReference type="OrthoDB" id="5591632at2"/>
<comment type="caution">
    <text evidence="1">The sequence shown here is derived from an EMBL/GenBank/DDBJ whole genome shotgun (WGS) entry which is preliminary data.</text>
</comment>
<dbReference type="PANTHER" id="PTHR43169:SF4">
    <property type="entry name" value="ATPASE, PP-LOOP SUPERFAMILY-RELATED"/>
    <property type="match status" value="1"/>
</dbReference>
<dbReference type="InterPro" id="IPR052188">
    <property type="entry name" value="Ni-pincer_cofactor_biosynth"/>
</dbReference>
<dbReference type="Proteomes" id="UP000235861">
    <property type="component" value="Unassembled WGS sequence"/>
</dbReference>
<dbReference type="AlphaFoldDB" id="A0A2H9U2Q1"/>
<name>A0A2H9U2Q1_9GAMM</name>
<dbReference type="InterPro" id="IPR014729">
    <property type="entry name" value="Rossmann-like_a/b/a_fold"/>
</dbReference>
<sequence length="285" mass="32358">MGANVVVLNQGYDQSFDAKEQQVIETLASYESLIVSFSGRLESCYNIDLCRASGAKISAITLDTPTRSRSEVARARRYCQRYGIAHWIIKTDEIIFCDRLPQLVDVIDPVRRICDHVAERPEWAKQPILMPASAEERVDYLGRFGSSPANTLWPLADHGFSQRELRYGFNKRQLGRWGKGGNGCLSHRFSNPRLLKQRYLRMVDRAEQLLADMGLDEAQVFFHSLCDGAKRHGGNDMTLARVRLPAHQRARAFDLQSDILSALKGMEFDLVTLDMVSEERHDLAI</sequence>
<proteinExistence type="predicted"/>
<accession>A0A2H9U2Q1</accession>
<dbReference type="SUPFAM" id="SSF52402">
    <property type="entry name" value="Adenine nucleotide alpha hydrolases-like"/>
    <property type="match status" value="1"/>
</dbReference>
<evidence type="ECO:0000313" key="2">
    <source>
        <dbReference type="Proteomes" id="UP000235861"/>
    </source>
</evidence>
<reference evidence="1 2" key="1">
    <citation type="submission" date="2017-11" db="EMBL/GenBank/DDBJ databases">
        <title>Draft genome sequence of environmental isolate Aeromonas cavernicola sp. nov. MDC 2508.</title>
        <authorList>
            <person name="Colston S.M."/>
            <person name="Navarro A."/>
            <person name="Martinez-Murcia A.J."/>
            <person name="Graf J."/>
        </authorList>
    </citation>
    <scope>NUCLEOTIDE SEQUENCE [LARGE SCALE GENOMIC DNA]</scope>
    <source>
        <strain evidence="1 2">MDC 2508</strain>
    </source>
</reference>
<keyword evidence="2" id="KW-1185">Reference proteome</keyword>
<dbReference type="Gene3D" id="3.40.50.620">
    <property type="entry name" value="HUPs"/>
    <property type="match status" value="1"/>
</dbReference>
<protein>
    <submittedName>
        <fullName evidence="1">Uncharacterized protein</fullName>
    </submittedName>
</protein>
<evidence type="ECO:0000313" key="1">
    <source>
        <dbReference type="EMBL" id="PJG58295.1"/>
    </source>
</evidence>
<dbReference type="RefSeq" id="WP_100294643.1">
    <property type="nucleotide sequence ID" value="NZ_PGGC01000123.1"/>
</dbReference>